<protein>
    <submittedName>
        <fullName evidence="1">Chromosome (Plasmid) partitioning protein</fullName>
    </submittedName>
</protein>
<sequence>MSLINLLHECISRGQEMTQAIAIAQFGDDSPEARRITRRWGITEVADLIGVSPQAIRDAEKMGDYHHLILSYAVALNVAPAIPSTRLAICAAFSAIRINGLQTKIQLC</sequence>
<reference evidence="1" key="1">
    <citation type="journal article" date="2024" name="Can. J. Microbiol.">
        <title>Biological and genomic characteristics of three novel bacteriophages and a phage-plasmid of Klebsiella pneumoniae.</title>
        <authorList>
            <person name="Uskudar-Guclu A."/>
            <person name="Unlu S."/>
            <person name="Salih-Dogan H."/>
            <person name="Yalcin S."/>
            <person name="Basustaoglu A."/>
        </authorList>
    </citation>
    <scope>NUCLEOTIDE SEQUENCE</scope>
</reference>
<dbReference type="EMBL" id="OQ790078">
    <property type="protein sequence ID" value="WJE88301.1"/>
    <property type="molecule type" value="Genomic_DNA"/>
</dbReference>
<proteinExistence type="predicted"/>
<name>A0AAT9V534_9CAUD</name>
<accession>A0AAT9V534</accession>
<organism evidence="1">
    <name type="scientific">Klebsiella phage Kpn74</name>
    <dbReference type="NCBI Taxonomy" id="3044026"/>
    <lineage>
        <taxon>Viruses</taxon>
        <taxon>Duplodnaviria</taxon>
        <taxon>Heunggongvirae</taxon>
        <taxon>Uroviricota</taxon>
        <taxon>Caudoviricetes</taxon>
    </lineage>
</organism>
<evidence type="ECO:0000313" key="1">
    <source>
        <dbReference type="EMBL" id="WJE88301.1"/>
    </source>
</evidence>